<evidence type="ECO:0000313" key="2">
    <source>
        <dbReference type="Proteomes" id="UP000268844"/>
    </source>
</evidence>
<reference evidence="1 2" key="1">
    <citation type="submission" date="2018-12" db="EMBL/GenBank/DDBJ databases">
        <authorList>
            <person name="Criscuolo A."/>
        </authorList>
    </citation>
    <scope>NUCLEOTIDE SEQUENCE [LARGE SCALE GENOMIC DNA]</scope>
    <source>
        <strain evidence="1">ACIP1116281</strain>
    </source>
</reference>
<accession>A0A3S4DT73</accession>
<name>A0A3S4DT73_9HYPH</name>
<gene>
    <name evidence="1" type="ORF">DEVEQU_03907</name>
</gene>
<organism evidence="1 2">
    <name type="scientific">Devosia equisanguinis</name>
    <dbReference type="NCBI Taxonomy" id="2490941"/>
    <lineage>
        <taxon>Bacteria</taxon>
        <taxon>Pseudomonadati</taxon>
        <taxon>Pseudomonadota</taxon>
        <taxon>Alphaproteobacteria</taxon>
        <taxon>Hyphomicrobiales</taxon>
        <taxon>Devosiaceae</taxon>
        <taxon>Devosia</taxon>
    </lineage>
</organism>
<evidence type="ECO:0000313" key="1">
    <source>
        <dbReference type="EMBL" id="VDS06742.1"/>
    </source>
</evidence>
<protein>
    <submittedName>
        <fullName evidence="1">Uncharacterized protein</fullName>
    </submittedName>
</protein>
<proteinExistence type="predicted"/>
<keyword evidence="2" id="KW-1185">Reference proteome</keyword>
<dbReference type="Proteomes" id="UP000268844">
    <property type="component" value="Unassembled WGS sequence"/>
</dbReference>
<dbReference type="AlphaFoldDB" id="A0A3S4DT73"/>
<dbReference type="EMBL" id="UZWD01000071">
    <property type="protein sequence ID" value="VDS06742.1"/>
    <property type="molecule type" value="Genomic_DNA"/>
</dbReference>
<sequence>MQDGVGIGVAGEEDQRDALIGAEGAQFVDAILEIGGAADQAEDDEARMGDGLFQPHIDGEIIGEAQGVGETEIVLPCPVGGSGEHGQFAIGGAGEDIGARQLGEVDGLAFLLDGTGLGGEQVH</sequence>